<feature type="domain" description="Periplasmic binding protein" evidence="5">
    <location>
        <begin position="64"/>
        <end position="322"/>
    </location>
</feature>
<evidence type="ECO:0000256" key="2">
    <source>
        <dbReference type="ARBA" id="ARBA00007639"/>
    </source>
</evidence>
<comment type="similarity">
    <text evidence="2">Belongs to the bacterial solute-binding protein 2 family.</text>
</comment>
<dbReference type="RefSeq" id="WP_097574645.1">
    <property type="nucleotide sequence ID" value="NZ_NWQG01000091.1"/>
</dbReference>
<reference evidence="6 7" key="1">
    <citation type="submission" date="2017-09" db="EMBL/GenBank/DDBJ databases">
        <title>Mesorhizobum sanjuanii sp. nov. isolated from nodules of Lotus tenuis in saline-alkaline lowlands of Flooding Pampa.</title>
        <authorList>
            <person name="Sannazzaro A.I."/>
            <person name="Torres Tejerizo G.A."/>
            <person name="Fontana F."/>
            <person name="Cumpa Velazquez L.M."/>
            <person name="Hansen L."/>
            <person name="Pistorio M."/>
            <person name="Estrella M.J."/>
        </authorList>
    </citation>
    <scope>NUCLEOTIDE SEQUENCE [LARGE SCALE GENOMIC DNA]</scope>
    <source>
        <strain evidence="6 7">BSA136</strain>
    </source>
</reference>
<dbReference type="PANTHER" id="PTHR46847">
    <property type="entry name" value="D-ALLOSE-BINDING PERIPLASMIC PROTEIN-RELATED"/>
    <property type="match status" value="1"/>
</dbReference>
<dbReference type="InterPro" id="IPR028082">
    <property type="entry name" value="Peripla_BP_I"/>
</dbReference>
<dbReference type="Gene3D" id="3.40.50.2300">
    <property type="match status" value="2"/>
</dbReference>
<evidence type="ECO:0000313" key="7">
    <source>
        <dbReference type="Proteomes" id="UP000219182"/>
    </source>
</evidence>
<dbReference type="InterPro" id="IPR025997">
    <property type="entry name" value="SBP_2_dom"/>
</dbReference>
<dbReference type="EMBL" id="NWQG01000091">
    <property type="protein sequence ID" value="PDQ20193.1"/>
    <property type="molecule type" value="Genomic_DNA"/>
</dbReference>
<name>A0A2A6FEN2_9HYPH</name>
<dbReference type="CDD" id="cd19996">
    <property type="entry name" value="PBP1_ABC_sugar_binding-like"/>
    <property type="match status" value="1"/>
</dbReference>
<dbReference type="Proteomes" id="UP000219182">
    <property type="component" value="Unassembled WGS sequence"/>
</dbReference>
<dbReference type="GO" id="GO:0030313">
    <property type="term" value="C:cell envelope"/>
    <property type="evidence" value="ECO:0007669"/>
    <property type="project" value="UniProtKB-SubCell"/>
</dbReference>
<sequence>MSNISRRFAMLLVGAAGLAALAAPVLAQDAKFYNGAPRTYLYNPDTDVCFKDTSQYKKEGPYTIGFSNAGLGDSWRVVMLHSMEASAAKHKDQIKKLIITDAGHDDAKQVADIQDLISRGVDLLIVSANTQQALDPAVSQAMAAGIPVVMVDRRIASDNFVTFVTASDAMMGRLFAQWIVEKLGGKGNVIMLAGQAGSSPSENREKPAREVFAQYPGIKVLETVYSDWSPVKGKQVMQAMIAKYGKEINAVWSAHGLQTPGSIEAFIEAGYKDGEIPPHTTADVNGPLQMAIEHKVPMLEVGYPPAMGGISVDVALQVLAGAPVPCIYTINSQIAVSEGDNTPSIETPLRLTDLVVPKGAPDMLITGGMGPDYDPKTFKVDYPQ</sequence>
<protein>
    <submittedName>
        <fullName evidence="6">Sugar ABC transporter substrate-binding protein</fullName>
    </submittedName>
</protein>
<comment type="caution">
    <text evidence="6">The sequence shown here is derived from an EMBL/GenBank/DDBJ whole genome shotgun (WGS) entry which is preliminary data.</text>
</comment>
<evidence type="ECO:0000256" key="4">
    <source>
        <dbReference type="SAM" id="SignalP"/>
    </source>
</evidence>
<evidence type="ECO:0000313" key="6">
    <source>
        <dbReference type="EMBL" id="PDQ20193.1"/>
    </source>
</evidence>
<evidence type="ECO:0000256" key="3">
    <source>
        <dbReference type="ARBA" id="ARBA00022729"/>
    </source>
</evidence>
<dbReference type="Pfam" id="PF13407">
    <property type="entry name" value="Peripla_BP_4"/>
    <property type="match status" value="1"/>
</dbReference>
<keyword evidence="7" id="KW-1185">Reference proteome</keyword>
<dbReference type="GO" id="GO:0030246">
    <property type="term" value="F:carbohydrate binding"/>
    <property type="evidence" value="ECO:0007669"/>
    <property type="project" value="UniProtKB-ARBA"/>
</dbReference>
<organism evidence="6 7">
    <name type="scientific">Mesorhizobium sanjuanii</name>
    <dbReference type="NCBI Taxonomy" id="2037900"/>
    <lineage>
        <taxon>Bacteria</taxon>
        <taxon>Pseudomonadati</taxon>
        <taxon>Pseudomonadota</taxon>
        <taxon>Alphaproteobacteria</taxon>
        <taxon>Hyphomicrobiales</taxon>
        <taxon>Phyllobacteriaceae</taxon>
        <taxon>Mesorhizobium</taxon>
    </lineage>
</organism>
<comment type="subcellular location">
    <subcellularLocation>
        <location evidence="1">Cell envelope</location>
    </subcellularLocation>
</comment>
<dbReference type="PROSITE" id="PS51318">
    <property type="entry name" value="TAT"/>
    <property type="match status" value="1"/>
</dbReference>
<evidence type="ECO:0000256" key="1">
    <source>
        <dbReference type="ARBA" id="ARBA00004196"/>
    </source>
</evidence>
<feature type="chain" id="PRO_5017943265" evidence="4">
    <location>
        <begin position="28"/>
        <end position="384"/>
    </location>
</feature>
<dbReference type="AlphaFoldDB" id="A0A2A6FEN2"/>
<accession>A0A2A6FEN2</accession>
<evidence type="ECO:0000259" key="5">
    <source>
        <dbReference type="Pfam" id="PF13407"/>
    </source>
</evidence>
<keyword evidence="3 4" id="KW-0732">Signal</keyword>
<dbReference type="PANTHER" id="PTHR46847:SF3">
    <property type="entry name" value="GALACTOFURANOSE-BINDING PROTEIN YTFQ"/>
    <property type="match status" value="1"/>
</dbReference>
<dbReference type="InterPro" id="IPR006311">
    <property type="entry name" value="TAT_signal"/>
</dbReference>
<feature type="signal peptide" evidence="4">
    <location>
        <begin position="1"/>
        <end position="27"/>
    </location>
</feature>
<dbReference type="SUPFAM" id="SSF53822">
    <property type="entry name" value="Periplasmic binding protein-like I"/>
    <property type="match status" value="1"/>
</dbReference>
<gene>
    <name evidence="6" type="ORF">CN311_15395</name>
</gene>
<proteinExistence type="inferred from homology"/>